<proteinExistence type="predicted"/>
<evidence type="ECO:0000313" key="2">
    <source>
        <dbReference type="EMBL" id="SSC12646.1"/>
    </source>
</evidence>
<evidence type="ECO:0000313" key="3">
    <source>
        <dbReference type="Proteomes" id="UP000250796"/>
    </source>
</evidence>
<dbReference type="RefSeq" id="WP_169698925.1">
    <property type="nucleotide sequence ID" value="NZ_LS974202.1"/>
</dbReference>
<protein>
    <submittedName>
        <fullName evidence="2">Thioredoxin domain protein</fullName>
    </submittedName>
</protein>
<sequence>MKELTFGALRGHGGKTLVVFFSNGCGVCAAVKRKLESLEVDFPQWEFVSIDTEKYPETAGEYSVFTVPTVLILLEGRECNRWSRYFSIEEIVRYLERIDSLT</sequence>
<dbReference type="Gene3D" id="3.40.30.10">
    <property type="entry name" value="Glutaredoxin"/>
    <property type="match status" value="1"/>
</dbReference>
<dbReference type="InterPro" id="IPR036249">
    <property type="entry name" value="Thioredoxin-like_sf"/>
</dbReference>
<dbReference type="PANTHER" id="PTHR45663">
    <property type="entry name" value="GEO12009P1"/>
    <property type="match status" value="1"/>
</dbReference>
<evidence type="ECO:0000259" key="1">
    <source>
        <dbReference type="Pfam" id="PF00085"/>
    </source>
</evidence>
<dbReference type="PANTHER" id="PTHR45663:SF11">
    <property type="entry name" value="GEO12009P1"/>
    <property type="match status" value="1"/>
</dbReference>
<dbReference type="SUPFAM" id="SSF52833">
    <property type="entry name" value="Thioredoxin-like"/>
    <property type="match status" value="1"/>
</dbReference>
<dbReference type="InterPro" id="IPR013766">
    <property type="entry name" value="Thioredoxin_domain"/>
</dbReference>
<dbReference type="EMBL" id="LS974202">
    <property type="protein sequence ID" value="SSC12646.1"/>
    <property type="molecule type" value="Genomic_DNA"/>
</dbReference>
<dbReference type="Proteomes" id="UP000250796">
    <property type="component" value="Chromosome MESINF"/>
</dbReference>
<organism evidence="2 3">
    <name type="scientific">Mesotoga infera</name>
    <dbReference type="NCBI Taxonomy" id="1236046"/>
    <lineage>
        <taxon>Bacteria</taxon>
        <taxon>Thermotogati</taxon>
        <taxon>Thermotogota</taxon>
        <taxon>Thermotogae</taxon>
        <taxon>Kosmotogales</taxon>
        <taxon>Kosmotogaceae</taxon>
        <taxon>Mesotoga</taxon>
    </lineage>
</organism>
<dbReference type="KEGG" id="minf:MESINF_1202"/>
<accession>A0A7Z7PNV0</accession>
<dbReference type="GO" id="GO:0005737">
    <property type="term" value="C:cytoplasm"/>
    <property type="evidence" value="ECO:0007669"/>
    <property type="project" value="TreeGrafter"/>
</dbReference>
<gene>
    <name evidence="2" type="ORF">MESINF_1202</name>
</gene>
<dbReference type="AlphaFoldDB" id="A0A7Z7PNV0"/>
<dbReference type="Pfam" id="PF00085">
    <property type="entry name" value="Thioredoxin"/>
    <property type="match status" value="1"/>
</dbReference>
<keyword evidence="3" id="KW-1185">Reference proteome</keyword>
<dbReference type="CDD" id="cd02947">
    <property type="entry name" value="TRX_family"/>
    <property type="match status" value="1"/>
</dbReference>
<feature type="domain" description="Thioredoxin" evidence="1">
    <location>
        <begin position="15"/>
        <end position="95"/>
    </location>
</feature>
<dbReference type="GO" id="GO:0015035">
    <property type="term" value="F:protein-disulfide reductase activity"/>
    <property type="evidence" value="ECO:0007669"/>
    <property type="project" value="TreeGrafter"/>
</dbReference>
<reference evidence="2 3" key="1">
    <citation type="submission" date="2017-01" db="EMBL/GenBank/DDBJ databases">
        <authorList>
            <person name="Erauso G."/>
        </authorList>
    </citation>
    <scope>NUCLEOTIDE SEQUENCE [LARGE SCALE GENOMIC DNA]</scope>
    <source>
        <strain evidence="2">MESINF1</strain>
    </source>
</reference>
<name>A0A7Z7PNV0_9BACT</name>